<sequence>MNGRSTLRVHTGSPNAGTDLYIATEGKPFPVKLTRPVGPTAGTASFSDFDAPVTVTEPPADQVVDLAAVGKPATT</sequence>
<name>A0AAU8JNY8_9ACTN</name>
<proteinExistence type="predicted"/>
<accession>A0AAU8JNY8</accession>
<evidence type="ECO:0000256" key="1">
    <source>
        <dbReference type="SAM" id="MobiDB-lite"/>
    </source>
</evidence>
<evidence type="ECO:0000313" key="2">
    <source>
        <dbReference type="EMBL" id="XCM77963.1"/>
    </source>
</evidence>
<dbReference type="AlphaFoldDB" id="A0AAU8JNY8"/>
<gene>
    <name evidence="2" type="ORF">ABWK59_02960</name>
</gene>
<reference evidence="2" key="1">
    <citation type="submission" date="2024-06" db="EMBL/GenBank/DDBJ databases">
        <title>The genome sequences of Kitasatospora sp. strain HUAS MG31.</title>
        <authorList>
            <person name="Mo P."/>
        </authorList>
    </citation>
    <scope>NUCLEOTIDE SEQUENCE</scope>
    <source>
        <strain evidence="2">HUAS MG31</strain>
    </source>
</reference>
<dbReference type="KEGG" id="kcm:ABWK59_02960"/>
<feature type="region of interest" description="Disordered" evidence="1">
    <location>
        <begin position="1"/>
        <end position="21"/>
    </location>
</feature>
<dbReference type="RefSeq" id="WP_354637698.1">
    <property type="nucleotide sequence ID" value="NZ_CP159872.1"/>
</dbReference>
<dbReference type="EMBL" id="CP159872">
    <property type="protein sequence ID" value="XCM77963.1"/>
    <property type="molecule type" value="Genomic_DNA"/>
</dbReference>
<organism evidence="2">
    <name type="scientific">Kitasatospora camelliae</name>
    <dbReference type="NCBI Taxonomy" id="3156397"/>
    <lineage>
        <taxon>Bacteria</taxon>
        <taxon>Bacillati</taxon>
        <taxon>Actinomycetota</taxon>
        <taxon>Actinomycetes</taxon>
        <taxon>Kitasatosporales</taxon>
        <taxon>Streptomycetaceae</taxon>
        <taxon>Kitasatospora</taxon>
    </lineage>
</organism>
<protein>
    <submittedName>
        <fullName evidence="2">Uncharacterized protein</fullName>
    </submittedName>
</protein>